<dbReference type="InterPro" id="IPR017972">
    <property type="entry name" value="Cyt_P450_CS"/>
</dbReference>
<comment type="similarity">
    <text evidence="2 7">Belongs to the cytochrome P450 family.</text>
</comment>
<dbReference type="InterPro" id="IPR036396">
    <property type="entry name" value="Cyt_P450_sf"/>
</dbReference>
<gene>
    <name evidence="8" type="ORF">KHLLAP_LOCUS5796</name>
</gene>
<organism evidence="8 9">
    <name type="scientific">Anthostomella pinea</name>
    <dbReference type="NCBI Taxonomy" id="933095"/>
    <lineage>
        <taxon>Eukaryota</taxon>
        <taxon>Fungi</taxon>
        <taxon>Dikarya</taxon>
        <taxon>Ascomycota</taxon>
        <taxon>Pezizomycotina</taxon>
        <taxon>Sordariomycetes</taxon>
        <taxon>Xylariomycetidae</taxon>
        <taxon>Xylariales</taxon>
        <taxon>Xylariaceae</taxon>
        <taxon>Anthostomella</taxon>
    </lineage>
</organism>
<dbReference type="Proteomes" id="UP001295740">
    <property type="component" value="Unassembled WGS sequence"/>
</dbReference>
<evidence type="ECO:0000256" key="6">
    <source>
        <dbReference type="PIRSR" id="PIRSR602401-1"/>
    </source>
</evidence>
<dbReference type="GO" id="GO:0016705">
    <property type="term" value="F:oxidoreductase activity, acting on paired donors, with incorporation or reduction of molecular oxygen"/>
    <property type="evidence" value="ECO:0007669"/>
    <property type="project" value="InterPro"/>
</dbReference>
<dbReference type="PROSITE" id="PS00086">
    <property type="entry name" value="CYTOCHROME_P450"/>
    <property type="match status" value="1"/>
</dbReference>
<dbReference type="AlphaFoldDB" id="A0AAI8VI48"/>
<keyword evidence="7" id="KW-0503">Monooxygenase</keyword>
<dbReference type="CDD" id="cd11060">
    <property type="entry name" value="CYP57A1-like"/>
    <property type="match status" value="1"/>
</dbReference>
<evidence type="ECO:0000313" key="8">
    <source>
        <dbReference type="EMBL" id="CAJ2505328.1"/>
    </source>
</evidence>
<reference evidence="8" key="1">
    <citation type="submission" date="2023-10" db="EMBL/GenBank/DDBJ databases">
        <authorList>
            <person name="Hackl T."/>
        </authorList>
    </citation>
    <scope>NUCLEOTIDE SEQUENCE</scope>
</reference>
<dbReference type="GO" id="GO:0004497">
    <property type="term" value="F:monooxygenase activity"/>
    <property type="evidence" value="ECO:0007669"/>
    <property type="project" value="UniProtKB-KW"/>
</dbReference>
<protein>
    <submittedName>
        <fullName evidence="8">Uu.00g127220.m01.CDS01</fullName>
    </submittedName>
</protein>
<keyword evidence="3 6" id="KW-0349">Heme</keyword>
<comment type="cofactor">
    <cofactor evidence="1 6">
        <name>heme</name>
        <dbReference type="ChEBI" id="CHEBI:30413"/>
    </cofactor>
</comment>
<dbReference type="EMBL" id="CAUWAG010000007">
    <property type="protein sequence ID" value="CAJ2505328.1"/>
    <property type="molecule type" value="Genomic_DNA"/>
</dbReference>
<dbReference type="PANTHER" id="PTHR24305">
    <property type="entry name" value="CYTOCHROME P450"/>
    <property type="match status" value="1"/>
</dbReference>
<dbReference type="InterPro" id="IPR002401">
    <property type="entry name" value="Cyt_P450_E_grp-I"/>
</dbReference>
<dbReference type="PRINTS" id="PR00463">
    <property type="entry name" value="EP450I"/>
</dbReference>
<feature type="binding site" description="axial binding residue" evidence="6">
    <location>
        <position position="499"/>
    </location>
    <ligand>
        <name>heme</name>
        <dbReference type="ChEBI" id="CHEBI:30413"/>
    </ligand>
    <ligandPart>
        <name>Fe</name>
        <dbReference type="ChEBI" id="CHEBI:18248"/>
    </ligandPart>
</feature>
<dbReference type="PRINTS" id="PR00385">
    <property type="entry name" value="P450"/>
</dbReference>
<dbReference type="Gene3D" id="1.10.630.10">
    <property type="entry name" value="Cytochrome P450"/>
    <property type="match status" value="1"/>
</dbReference>
<dbReference type="InterPro" id="IPR001128">
    <property type="entry name" value="Cyt_P450"/>
</dbReference>
<keyword evidence="5 6" id="KW-0408">Iron</keyword>
<evidence type="ECO:0000256" key="2">
    <source>
        <dbReference type="ARBA" id="ARBA00010617"/>
    </source>
</evidence>
<evidence type="ECO:0000313" key="9">
    <source>
        <dbReference type="Proteomes" id="UP001295740"/>
    </source>
</evidence>
<evidence type="ECO:0000256" key="7">
    <source>
        <dbReference type="RuleBase" id="RU000461"/>
    </source>
</evidence>
<dbReference type="Pfam" id="PF00067">
    <property type="entry name" value="p450"/>
    <property type="match status" value="1"/>
</dbReference>
<name>A0AAI8VI48_9PEZI</name>
<dbReference type="GO" id="GO:0005506">
    <property type="term" value="F:iron ion binding"/>
    <property type="evidence" value="ECO:0007669"/>
    <property type="project" value="InterPro"/>
</dbReference>
<dbReference type="FunFam" id="1.10.630.10:FF:000050">
    <property type="entry name" value="Cytochrome P450 monooxygenase"/>
    <property type="match status" value="1"/>
</dbReference>
<keyword evidence="7" id="KW-0560">Oxidoreductase</keyword>
<evidence type="ECO:0000256" key="3">
    <source>
        <dbReference type="ARBA" id="ARBA00022617"/>
    </source>
</evidence>
<dbReference type="PANTHER" id="PTHR24305:SF232">
    <property type="entry name" value="P450, PUTATIVE (EUROFUNG)-RELATED"/>
    <property type="match status" value="1"/>
</dbReference>
<evidence type="ECO:0000256" key="4">
    <source>
        <dbReference type="ARBA" id="ARBA00022723"/>
    </source>
</evidence>
<dbReference type="GO" id="GO:0020037">
    <property type="term" value="F:heme binding"/>
    <property type="evidence" value="ECO:0007669"/>
    <property type="project" value="InterPro"/>
</dbReference>
<dbReference type="SUPFAM" id="SSF48264">
    <property type="entry name" value="Cytochrome P450"/>
    <property type="match status" value="1"/>
</dbReference>
<proteinExistence type="inferred from homology"/>
<sequence length="569" mass="64062">MGAFGDSFVVSFLAQYWLPIAISAVVARLVINRYHNGLNNYPGPFLASLTDFWRMWDVYGQRPEITHQKLHIKYGDVVRLGPNTLSFADPKALKAIYGLNKGFVKSDFYVVQQSTVKGHSLASLFSTTDEGFHAQFRRCVNSAFAMSALVQYEPFVDNTTKLFLKQTQRLFAASPDGCNFTEWLQFYAFDVIGEITYSKRHGFIEKNEDIDGIVSYLGNLFLYVAPIGQIPWLDLLFLKNPIYLKLAKWGYTDATMPVAKFARDRMAERLGPNLKGDDVDPSKPLLPLSADGDKAAMQNKSPDLLSKFLAARDARPDFMTDTLVQTMAVSMAFAGSETTAISLASVFYYLLRNPSALARLRTELDDAARAGAFGDYDEGLVTWTESQRLPYLDACIKEAFRLHPAAGLPLERVVPEPGAEIAGHFVKGGSIVGCSAWIIHRRPEIWGEDVDVYRPERWLVDESVKASGSEAGEALRREETRVREMNGMMFQFGMGSRTCIGKNISLLEIYKLVPSLLRRFDIRFKDPSQEWKLVNAWFVKQSNFQAMFEMRDLVRPENGNENEKEVAAA</sequence>
<dbReference type="InterPro" id="IPR050121">
    <property type="entry name" value="Cytochrome_P450_monoxygenase"/>
</dbReference>
<accession>A0AAI8VI48</accession>
<evidence type="ECO:0000256" key="5">
    <source>
        <dbReference type="ARBA" id="ARBA00023004"/>
    </source>
</evidence>
<evidence type="ECO:0000256" key="1">
    <source>
        <dbReference type="ARBA" id="ARBA00001971"/>
    </source>
</evidence>
<keyword evidence="9" id="KW-1185">Reference proteome</keyword>
<comment type="caution">
    <text evidence="8">The sequence shown here is derived from an EMBL/GenBank/DDBJ whole genome shotgun (WGS) entry which is preliminary data.</text>
</comment>
<keyword evidence="4 6" id="KW-0479">Metal-binding</keyword>